<comment type="similarity">
    <text evidence="1">Belongs to the COE family.</text>
</comment>
<name>A0AAW1BG01_CROAD</name>
<protein>
    <recommendedName>
        <fullName evidence="3">Transcription factor COE DNA-binding domain-containing protein</fullName>
    </recommendedName>
</protein>
<comment type="caution">
    <text evidence="4">The sequence shown here is derived from an EMBL/GenBank/DDBJ whole genome shotgun (WGS) entry which is preliminary data.</text>
</comment>
<dbReference type="GO" id="GO:0008270">
    <property type="term" value="F:zinc ion binding"/>
    <property type="evidence" value="ECO:0007669"/>
    <property type="project" value="UniProtKB-KW"/>
</dbReference>
<keyword evidence="5" id="KW-1185">Reference proteome</keyword>
<dbReference type="GO" id="GO:0006355">
    <property type="term" value="P:regulation of DNA-templated transcription"/>
    <property type="evidence" value="ECO:0007669"/>
    <property type="project" value="InterPro"/>
</dbReference>
<dbReference type="InterPro" id="IPR032200">
    <property type="entry name" value="COE_DBD"/>
</dbReference>
<accession>A0AAW1BG01</accession>
<dbReference type="Pfam" id="PF16422">
    <property type="entry name" value="COE1_DBD"/>
    <property type="match status" value="1"/>
</dbReference>
<dbReference type="Proteomes" id="UP001474421">
    <property type="component" value="Unassembled WGS sequence"/>
</dbReference>
<dbReference type="GO" id="GO:0003677">
    <property type="term" value="F:DNA binding"/>
    <property type="evidence" value="ECO:0007669"/>
    <property type="project" value="UniProtKB-KW"/>
</dbReference>
<comment type="subcellular location">
    <subcellularLocation>
        <location evidence="1">Nucleus</location>
    </subcellularLocation>
</comment>
<evidence type="ECO:0000256" key="2">
    <source>
        <dbReference type="SAM" id="MobiDB-lite"/>
    </source>
</evidence>
<dbReference type="InterPro" id="IPR038173">
    <property type="entry name" value="COE_DBD_sf"/>
</dbReference>
<keyword evidence="1" id="KW-0862">Zinc</keyword>
<keyword evidence="1" id="KW-0479">Metal-binding</keyword>
<gene>
    <name evidence="4" type="ORF">NXF25_011471</name>
</gene>
<sequence length="86" mass="9543">MREISITAVSGSSAKPAKTRSQPSEINKPSLFMPSLPFAIVYEGQDKNPEMCRVLLTHEIMCSRCCDKKSCGNRNETPSDPVIIDR</sequence>
<organism evidence="4 5">
    <name type="scientific">Crotalus adamanteus</name>
    <name type="common">Eastern diamondback rattlesnake</name>
    <dbReference type="NCBI Taxonomy" id="8729"/>
    <lineage>
        <taxon>Eukaryota</taxon>
        <taxon>Metazoa</taxon>
        <taxon>Chordata</taxon>
        <taxon>Craniata</taxon>
        <taxon>Vertebrata</taxon>
        <taxon>Euteleostomi</taxon>
        <taxon>Lepidosauria</taxon>
        <taxon>Squamata</taxon>
        <taxon>Bifurcata</taxon>
        <taxon>Unidentata</taxon>
        <taxon>Episquamata</taxon>
        <taxon>Toxicofera</taxon>
        <taxon>Serpentes</taxon>
        <taxon>Colubroidea</taxon>
        <taxon>Viperidae</taxon>
        <taxon>Crotalinae</taxon>
        <taxon>Crotalus</taxon>
    </lineage>
</organism>
<reference evidence="4 5" key="1">
    <citation type="journal article" date="2024" name="Proc. Natl. Acad. Sci. U.S.A.">
        <title>The genetic regulatory architecture and epigenomic basis for age-related changes in rattlesnake venom.</title>
        <authorList>
            <person name="Hogan M.P."/>
            <person name="Holding M.L."/>
            <person name="Nystrom G.S."/>
            <person name="Colston T.J."/>
            <person name="Bartlett D.A."/>
            <person name="Mason A.J."/>
            <person name="Ellsworth S.A."/>
            <person name="Rautsaw R.M."/>
            <person name="Lawrence K.C."/>
            <person name="Strickland J.L."/>
            <person name="He B."/>
            <person name="Fraser P."/>
            <person name="Margres M.J."/>
            <person name="Gilbert D.M."/>
            <person name="Gibbs H.L."/>
            <person name="Parkinson C.L."/>
            <person name="Rokyta D.R."/>
        </authorList>
    </citation>
    <scope>NUCLEOTIDE SEQUENCE [LARGE SCALE GENOMIC DNA]</scope>
    <source>
        <strain evidence="4">DRR0105</strain>
    </source>
</reference>
<dbReference type="EMBL" id="JAOTOJ010000005">
    <property type="protein sequence ID" value="KAK9400757.1"/>
    <property type="molecule type" value="Genomic_DNA"/>
</dbReference>
<keyword evidence="1" id="KW-0863">Zinc-finger</keyword>
<keyword evidence="1" id="KW-0217">Developmental protein</keyword>
<evidence type="ECO:0000259" key="3">
    <source>
        <dbReference type="Pfam" id="PF16422"/>
    </source>
</evidence>
<feature type="region of interest" description="Disordered" evidence="2">
    <location>
        <begin position="1"/>
        <end position="28"/>
    </location>
</feature>
<evidence type="ECO:0000256" key="1">
    <source>
        <dbReference type="RuleBase" id="RU004489"/>
    </source>
</evidence>
<keyword evidence="1" id="KW-0805">Transcription regulation</keyword>
<evidence type="ECO:0000313" key="4">
    <source>
        <dbReference type="EMBL" id="KAK9400757.1"/>
    </source>
</evidence>
<dbReference type="GO" id="GO:0005634">
    <property type="term" value="C:nucleus"/>
    <property type="evidence" value="ECO:0007669"/>
    <property type="project" value="UniProtKB-SubCell"/>
</dbReference>
<dbReference type="AlphaFoldDB" id="A0AAW1BG01"/>
<dbReference type="PROSITE" id="PS01345">
    <property type="entry name" value="COE"/>
    <property type="match status" value="1"/>
</dbReference>
<evidence type="ECO:0000313" key="5">
    <source>
        <dbReference type="Proteomes" id="UP001474421"/>
    </source>
</evidence>
<proteinExistence type="inferred from homology"/>
<keyword evidence="1" id="KW-0804">Transcription</keyword>
<feature type="domain" description="Transcription factor COE DNA-binding" evidence="3">
    <location>
        <begin position="39"/>
        <end position="86"/>
    </location>
</feature>
<feature type="compositionally biased region" description="Polar residues" evidence="2">
    <location>
        <begin position="7"/>
        <end position="27"/>
    </location>
</feature>
<dbReference type="InterPro" id="IPR018350">
    <property type="entry name" value="Transcription_factor_COE_CS"/>
</dbReference>
<dbReference type="InterPro" id="IPR003523">
    <property type="entry name" value="Transcription_factor_COE"/>
</dbReference>
<dbReference type="PANTHER" id="PTHR10747">
    <property type="entry name" value="TRANSCRIPTION FACTOR COE FAMILY MEMBER"/>
    <property type="match status" value="1"/>
</dbReference>
<keyword evidence="1" id="KW-0539">Nucleus</keyword>
<keyword evidence="1" id="KW-0238">DNA-binding</keyword>
<dbReference type="Gene3D" id="2.60.40.3180">
    <property type="entry name" value="Transcription factor COE1, DNA-binding domain"/>
    <property type="match status" value="1"/>
</dbReference>